<evidence type="ECO:0000256" key="2">
    <source>
        <dbReference type="SAM" id="Coils"/>
    </source>
</evidence>
<reference evidence="5 6" key="1">
    <citation type="journal article" date="2020" name="BMC Genomics">
        <title>Intraspecific diversification of the crop wild relative Brassica cretica Lam. using demographic model selection.</title>
        <authorList>
            <person name="Kioukis A."/>
            <person name="Michalopoulou V.A."/>
            <person name="Briers L."/>
            <person name="Pirintsos S."/>
            <person name="Studholme D.J."/>
            <person name="Pavlidis P."/>
            <person name="Sarris P.F."/>
        </authorList>
    </citation>
    <scope>NUCLEOTIDE SEQUENCE [LARGE SCALE GENOMIC DNA]</scope>
    <source>
        <strain evidence="6">cv. PFS-1207/04</strain>
    </source>
</reference>
<dbReference type="InterPro" id="IPR042201">
    <property type="entry name" value="FH2_Formin_sf"/>
</dbReference>
<organism evidence="5 6">
    <name type="scientific">Brassica cretica</name>
    <name type="common">Mustard</name>
    <dbReference type="NCBI Taxonomy" id="69181"/>
    <lineage>
        <taxon>Eukaryota</taxon>
        <taxon>Viridiplantae</taxon>
        <taxon>Streptophyta</taxon>
        <taxon>Embryophyta</taxon>
        <taxon>Tracheophyta</taxon>
        <taxon>Spermatophyta</taxon>
        <taxon>Magnoliopsida</taxon>
        <taxon>eudicotyledons</taxon>
        <taxon>Gunneridae</taxon>
        <taxon>Pentapetalae</taxon>
        <taxon>rosids</taxon>
        <taxon>malvids</taxon>
        <taxon>Brassicales</taxon>
        <taxon>Brassicaceae</taxon>
        <taxon>Brassiceae</taxon>
        <taxon>Brassica</taxon>
    </lineage>
</organism>
<sequence length="136" mass="15327">MTKEEQEKELLKLGLPIVGGLSCEFSNVKKAASVDHATVDATCSGLEVRAKDARKLIAQCEGGRFVEKMMTFLESAEEEVKMAREEERRVMELVKRTTEYYQAGDVMRSLQRRNIASSASPSRQRTGFKFPVLPPR</sequence>
<dbReference type="Pfam" id="PF02181">
    <property type="entry name" value="FH2"/>
    <property type="match status" value="1"/>
</dbReference>
<name>A0ABQ7AYZ1_BRACR</name>
<comment type="similarity">
    <text evidence="1">Belongs to the formin-like family. Class-I subfamily.</text>
</comment>
<proteinExistence type="inferred from homology"/>
<keyword evidence="2" id="KW-0175">Coiled coil</keyword>
<feature type="region of interest" description="Disordered" evidence="3">
    <location>
        <begin position="112"/>
        <end position="136"/>
    </location>
</feature>
<evidence type="ECO:0000313" key="6">
    <source>
        <dbReference type="Proteomes" id="UP000266723"/>
    </source>
</evidence>
<evidence type="ECO:0000313" key="5">
    <source>
        <dbReference type="EMBL" id="KAF3519391.1"/>
    </source>
</evidence>
<dbReference type="SUPFAM" id="SSF101447">
    <property type="entry name" value="Formin homology 2 domain (FH2 domain)"/>
    <property type="match status" value="1"/>
</dbReference>
<dbReference type="Gene3D" id="1.20.58.2220">
    <property type="entry name" value="Formin, FH2 domain"/>
    <property type="match status" value="1"/>
</dbReference>
<feature type="coiled-coil region" evidence="2">
    <location>
        <begin position="66"/>
        <end position="93"/>
    </location>
</feature>
<dbReference type="PROSITE" id="PS51257">
    <property type="entry name" value="PROKAR_LIPOPROTEIN"/>
    <property type="match status" value="1"/>
</dbReference>
<dbReference type="InterPro" id="IPR027643">
    <property type="entry name" value="Formin-like_plant"/>
</dbReference>
<comment type="caution">
    <text evidence="5">The sequence shown here is derived from an EMBL/GenBank/DDBJ whole genome shotgun (WGS) entry which is preliminary data.</text>
</comment>
<feature type="domain" description="FH2" evidence="4">
    <location>
        <begin position="11"/>
        <end position="103"/>
    </location>
</feature>
<dbReference type="PANTHER" id="PTHR23213">
    <property type="entry name" value="FORMIN-RELATED"/>
    <property type="match status" value="1"/>
</dbReference>
<protein>
    <recommendedName>
        <fullName evidence="4">FH2 domain-containing protein</fullName>
    </recommendedName>
</protein>
<evidence type="ECO:0000256" key="3">
    <source>
        <dbReference type="SAM" id="MobiDB-lite"/>
    </source>
</evidence>
<dbReference type="InterPro" id="IPR015425">
    <property type="entry name" value="FH2_Formin"/>
</dbReference>
<dbReference type="Proteomes" id="UP000266723">
    <property type="component" value="Unassembled WGS sequence"/>
</dbReference>
<evidence type="ECO:0000259" key="4">
    <source>
        <dbReference type="Pfam" id="PF02181"/>
    </source>
</evidence>
<gene>
    <name evidence="5" type="ORF">DY000_02062753</name>
</gene>
<keyword evidence="6" id="KW-1185">Reference proteome</keyword>
<accession>A0ABQ7AYZ1</accession>
<evidence type="ECO:0000256" key="1">
    <source>
        <dbReference type="ARBA" id="ARBA00025793"/>
    </source>
</evidence>
<dbReference type="PANTHER" id="PTHR23213:SF364">
    <property type="entry name" value="FORMIN-LIKE PROTEIN 8"/>
    <property type="match status" value="1"/>
</dbReference>
<feature type="compositionally biased region" description="Polar residues" evidence="3">
    <location>
        <begin position="112"/>
        <end position="125"/>
    </location>
</feature>
<dbReference type="EMBL" id="QGKV02001556">
    <property type="protein sequence ID" value="KAF3519391.1"/>
    <property type="molecule type" value="Genomic_DNA"/>
</dbReference>